<organism evidence="4 5">
    <name type="scientific">Candidatus Nitrobium versatile</name>
    <dbReference type="NCBI Taxonomy" id="2884831"/>
    <lineage>
        <taxon>Bacteria</taxon>
        <taxon>Pseudomonadati</taxon>
        <taxon>Nitrospirota</taxon>
        <taxon>Nitrospiria</taxon>
        <taxon>Nitrospirales</taxon>
        <taxon>Nitrospiraceae</taxon>
        <taxon>Candidatus Nitrobium</taxon>
    </lineage>
</organism>
<dbReference type="EMBL" id="JAIOIV010000148">
    <property type="protein sequence ID" value="MBZ0158352.1"/>
    <property type="molecule type" value="Genomic_DNA"/>
</dbReference>
<dbReference type="InterPro" id="IPR049304">
    <property type="entry name" value="Gly_rich_dom"/>
</dbReference>
<comment type="caution">
    <text evidence="4">The sequence shown here is derived from an EMBL/GenBank/DDBJ whole genome shotgun (WGS) entry which is preliminary data.</text>
</comment>
<reference evidence="4" key="2">
    <citation type="submission" date="2021-08" db="EMBL/GenBank/DDBJ databases">
        <authorList>
            <person name="Dalcin Martins P."/>
        </authorList>
    </citation>
    <scope>NUCLEOTIDE SEQUENCE</scope>
    <source>
        <strain evidence="4">MAG_39</strain>
    </source>
</reference>
<feature type="non-terminal residue" evidence="4">
    <location>
        <position position="426"/>
    </location>
</feature>
<evidence type="ECO:0000313" key="5">
    <source>
        <dbReference type="Proteomes" id="UP000705867"/>
    </source>
</evidence>
<feature type="region of interest" description="Disordered" evidence="1">
    <location>
        <begin position="391"/>
        <end position="426"/>
    </location>
</feature>
<keyword evidence="2" id="KW-0812">Transmembrane</keyword>
<name>A0A953SF86_9BACT</name>
<dbReference type="AlphaFoldDB" id="A0A953SF86"/>
<evidence type="ECO:0000313" key="4">
    <source>
        <dbReference type="EMBL" id="MBZ0158352.1"/>
    </source>
</evidence>
<feature type="transmembrane region" description="Helical" evidence="2">
    <location>
        <begin position="21"/>
        <end position="39"/>
    </location>
</feature>
<proteinExistence type="predicted"/>
<feature type="compositionally biased region" description="Low complexity" evidence="1">
    <location>
        <begin position="398"/>
        <end position="413"/>
    </location>
</feature>
<evidence type="ECO:0000256" key="1">
    <source>
        <dbReference type="SAM" id="MobiDB-lite"/>
    </source>
</evidence>
<feature type="domain" description="Glycine-rich" evidence="3">
    <location>
        <begin position="267"/>
        <end position="423"/>
    </location>
</feature>
<evidence type="ECO:0000256" key="2">
    <source>
        <dbReference type="SAM" id="Phobius"/>
    </source>
</evidence>
<protein>
    <recommendedName>
        <fullName evidence="3">Glycine-rich domain-containing protein</fullName>
    </recommendedName>
</protein>
<dbReference type="Proteomes" id="UP000705867">
    <property type="component" value="Unassembled WGS sequence"/>
</dbReference>
<reference evidence="4" key="1">
    <citation type="journal article" date="2021" name="bioRxiv">
        <title>Unraveling nitrogen, sulfur and carbon metabolic pathways and microbial community transcriptional responses to substrate deprivation and toxicity stresses in a bioreactor mimicking anoxic brackish coastal sediment conditions.</title>
        <authorList>
            <person name="Martins P.D."/>
            <person name="Echeveste M.J."/>
            <person name="Arshad A."/>
            <person name="Kurth J."/>
            <person name="Ouboter H."/>
            <person name="Jetten M.S.M."/>
            <person name="Welte C.U."/>
        </authorList>
    </citation>
    <scope>NUCLEOTIDE SEQUENCE</scope>
    <source>
        <strain evidence="4">MAG_39</strain>
    </source>
</reference>
<evidence type="ECO:0000259" key="3">
    <source>
        <dbReference type="Pfam" id="PF21722"/>
    </source>
</evidence>
<keyword evidence="2" id="KW-1133">Transmembrane helix</keyword>
<accession>A0A953SF86</accession>
<sequence length="426" mass="43005">MGKKTDGDMLRNQRGFLTSHVMLALFFLASASVAGYALFQSIISHNDLTNYHSTRSILTSTKAHLIALQADPDGEGLPELLKESSSALPASFPGRKTDAWGRTLRYCTWDPGIANANAIYSQNNTAPPLSNLIGRVISTGKDASFQTVCLTATAVAGDDFLIDIYTGDALHYKLYQGQDVSQQTRGYNAVVYSATEPANKYNGLLWYDTGSNVTKMWNGSSWISQGAATPTNNTDIANKSYVDTAVASAGSGGIDELRLTSSIASWTTAGAANWTVPAGVSKIYVTLVGGGGGGGGPYSNPGGGGGGAGGYIYKAQVMATAGDVLTVTVGPGGSGTNTTAGNGSAGGNTTLAKGSTPYLVAMGGRPGLAGYSRIGGDGGDGIPGWSLVAFAGGGTPGKSGKSATSTGASAAAGDRGGEGGSAGTNR</sequence>
<gene>
    <name evidence="4" type="ORF">K8I29_19315</name>
</gene>
<keyword evidence="2" id="KW-0472">Membrane</keyword>
<dbReference type="Pfam" id="PF21722">
    <property type="entry name" value="Gly_rich_2"/>
    <property type="match status" value="1"/>
</dbReference>